<keyword evidence="2" id="KW-0645">Protease</keyword>
<accession>A0A379GFP1</accession>
<reference evidence="2 3" key="1">
    <citation type="submission" date="2018-06" db="EMBL/GenBank/DDBJ databases">
        <authorList>
            <consortium name="Pathogen Informatics"/>
            <person name="Doyle S."/>
        </authorList>
    </citation>
    <scope>NUCLEOTIDE SEQUENCE [LARGE SCALE GENOMIC DNA]</scope>
    <source>
        <strain evidence="2 3">NCTC11938</strain>
    </source>
</reference>
<feature type="domain" description="Peptidase M17 peptidase B-like N-terminal" evidence="1">
    <location>
        <begin position="6"/>
        <end position="82"/>
    </location>
</feature>
<dbReference type="Pfam" id="PF12404">
    <property type="entry name" value="DUF3663"/>
    <property type="match status" value="1"/>
</dbReference>
<keyword evidence="2" id="KW-0378">Hydrolase</keyword>
<gene>
    <name evidence="2" type="primary">pepB_1</name>
    <name evidence="2" type="ORF">NCTC11938_04052</name>
</gene>
<dbReference type="InterPro" id="IPR047620">
    <property type="entry name" value="M17_PepB-like_N"/>
</dbReference>
<name>A0A379GFP1_PROMI</name>
<evidence type="ECO:0000259" key="1">
    <source>
        <dbReference type="Pfam" id="PF12404"/>
    </source>
</evidence>
<dbReference type="GO" id="GO:0004177">
    <property type="term" value="F:aminopeptidase activity"/>
    <property type="evidence" value="ECO:0007669"/>
    <property type="project" value="UniProtKB-KW"/>
</dbReference>
<evidence type="ECO:0000313" key="2">
    <source>
        <dbReference type="EMBL" id="SUC39787.1"/>
    </source>
</evidence>
<keyword evidence="2" id="KW-0031">Aminopeptidase</keyword>
<dbReference type="EC" id="3.4.11.23" evidence="2"/>
<protein>
    <submittedName>
        <fullName evidence="2">Aminopeptidase B</fullName>
        <ecNumber evidence="2">3.4.11.23</ecNumber>
    </submittedName>
</protein>
<proteinExistence type="predicted"/>
<dbReference type="Proteomes" id="UP000254191">
    <property type="component" value="Unassembled WGS sequence"/>
</dbReference>
<organism evidence="2 3">
    <name type="scientific">Proteus mirabilis</name>
    <dbReference type="NCBI Taxonomy" id="584"/>
    <lineage>
        <taxon>Bacteria</taxon>
        <taxon>Pseudomonadati</taxon>
        <taxon>Pseudomonadota</taxon>
        <taxon>Gammaproteobacteria</taxon>
        <taxon>Enterobacterales</taxon>
        <taxon>Morganellaceae</taxon>
        <taxon>Proteus</taxon>
    </lineage>
</organism>
<dbReference type="AlphaFoldDB" id="A0A379GFP1"/>
<dbReference type="EMBL" id="UGTS01000006">
    <property type="protein sequence ID" value="SUC39787.1"/>
    <property type="molecule type" value="Genomic_DNA"/>
</dbReference>
<evidence type="ECO:0000313" key="3">
    <source>
        <dbReference type="Proteomes" id="UP000254191"/>
    </source>
</evidence>
<sequence length="163" mass="18403">MNKQIMPIMLSNEPAAACWGEKALISTNETGMTVHLTEENRLGAIQRGGRKIDGQGIRNVALVGDGWDLERSWAFWLGFRAPKGARSIEWPQLSEADKKELESRIRIVDWVRDTINTPAEELGPEQLAQRTVDLFCGLDKEDISYKITKGADLRDQNYAEFIL</sequence>